<evidence type="ECO:0000313" key="15">
    <source>
        <dbReference type="EMBL" id="MEB3750848.1"/>
    </source>
</evidence>
<gene>
    <name evidence="15" type="ORF">EP10_001689</name>
</gene>
<evidence type="ECO:0000256" key="10">
    <source>
        <dbReference type="PIRNR" id="PIRNR032522"/>
    </source>
</evidence>
<keyword evidence="8 10" id="KW-0472">Membrane</keyword>
<name>A0ABU6BFV3_9BACL</name>
<evidence type="ECO:0000256" key="4">
    <source>
        <dbReference type="ARBA" id="ARBA00022723"/>
    </source>
</evidence>
<comment type="similarity">
    <text evidence="10">Belongs to the tcaA family.</text>
</comment>
<feature type="domain" description="TcaA protein NTF2-like" evidence="13">
    <location>
        <begin position="341"/>
        <end position="451"/>
    </location>
</feature>
<dbReference type="PANTHER" id="PTHR40038:SF1">
    <property type="entry name" value="MEMBRANE-ASSOCIATED PROTEIN TCAA"/>
    <property type="match status" value="1"/>
</dbReference>
<evidence type="ECO:0000313" key="16">
    <source>
        <dbReference type="Proteomes" id="UP000029267"/>
    </source>
</evidence>
<dbReference type="PIRSF" id="PIRSF032522">
    <property type="entry name" value="TcaA"/>
    <property type="match status" value="1"/>
</dbReference>
<evidence type="ECO:0000256" key="9">
    <source>
        <dbReference type="ARBA" id="ARBA00023251"/>
    </source>
</evidence>
<proteinExistence type="inferred from homology"/>
<dbReference type="Pfam" id="PF22820">
    <property type="entry name" value="TcaA_3rd_4th"/>
    <property type="match status" value="1"/>
</dbReference>
<comment type="caution">
    <text evidence="15">The sequence shown here is derived from an EMBL/GenBank/DDBJ whole genome shotgun (WGS) entry which is preliminary data.</text>
</comment>
<feature type="transmembrane region" description="Helical" evidence="11">
    <location>
        <begin position="40"/>
        <end position="63"/>
    </location>
</feature>
<keyword evidence="5" id="KW-0863">Zinc-finger</keyword>
<dbReference type="InterPro" id="IPR023599">
    <property type="entry name" value="Mem_prot_TcaA"/>
</dbReference>
<evidence type="ECO:0000256" key="7">
    <source>
        <dbReference type="ARBA" id="ARBA00022989"/>
    </source>
</evidence>
<dbReference type="RefSeq" id="WP_033018240.1">
    <property type="nucleotide sequence ID" value="NZ_JPYA02000002.1"/>
</dbReference>
<evidence type="ECO:0000256" key="2">
    <source>
        <dbReference type="ARBA" id="ARBA00022475"/>
    </source>
</evidence>
<dbReference type="InterPro" id="IPR054529">
    <property type="entry name" value="TcaA_2nd"/>
</dbReference>
<dbReference type="InterPro" id="IPR054528">
    <property type="entry name" value="TcaA_5th"/>
</dbReference>
<dbReference type="EMBL" id="JPYA02000002">
    <property type="protein sequence ID" value="MEB3750848.1"/>
    <property type="molecule type" value="Genomic_DNA"/>
</dbReference>
<keyword evidence="9" id="KW-0046">Antibiotic resistance</keyword>
<keyword evidence="3 11" id="KW-0812">Transmembrane</keyword>
<organism evidence="15 16">
    <name type="scientific">Geobacillus icigianus</name>
    <dbReference type="NCBI Taxonomy" id="1430331"/>
    <lineage>
        <taxon>Bacteria</taxon>
        <taxon>Bacillati</taxon>
        <taxon>Bacillota</taxon>
        <taxon>Bacilli</taxon>
        <taxon>Bacillales</taxon>
        <taxon>Anoxybacillaceae</taxon>
        <taxon>Geobacillus</taxon>
    </lineage>
</organism>
<keyword evidence="4" id="KW-0479">Metal-binding</keyword>
<dbReference type="Pfam" id="PF22813">
    <property type="entry name" value="TcaA_2nd"/>
    <property type="match status" value="1"/>
</dbReference>
<evidence type="ECO:0000256" key="6">
    <source>
        <dbReference type="ARBA" id="ARBA00022833"/>
    </source>
</evidence>
<evidence type="ECO:0000256" key="1">
    <source>
        <dbReference type="ARBA" id="ARBA00004162"/>
    </source>
</evidence>
<keyword evidence="6" id="KW-0862">Zinc</keyword>
<sequence>MRCANCGENVDSTKSYCPHCGAKQENREKAVRERGRQKRFYWLVGVGLLLLCCIMVIHFTLLYRSDPERLVFQLETAVKEQNVKQFINLLKKDNPHLSWTEENAKRFLQYINEEADVHQMFAELGKQAHNPEGYHLFSPVTDRNGNDLFILAKGEKKFGIYQQYSIEVIPFRLLVSCNLDHVHVKIDQKEKTLSDANEKYKIGLFFPGTYKMTATYQSDYTTIRKNFTLDFSEAHKNELDYEAEMEASFISITSNVEEAELFVNGKPTGKTIHEIDSFGPIDENGSVTLHAEYQNKNGRIKTDEVTVSGADEEVDLEFNNMEIEALHWDKIVQDEESYYNSTIKWFMDDYLSKAVSSYNEGDFSIIEPYLDENGPIFKELQKYIQHVVSEGIKENLVDVQVTNCKWSDEGITILTQEEYDIYYNDGTAKKKKFTSEYLLKRVGDEYKIHSLINTTVLSSEDL</sequence>
<keyword evidence="16" id="KW-1185">Reference proteome</keyword>
<keyword evidence="2 10" id="KW-1003">Cell membrane</keyword>
<dbReference type="PANTHER" id="PTHR40038">
    <property type="entry name" value="MEMBRANE-ASSOCIATED PROTEIN TCAA"/>
    <property type="match status" value="1"/>
</dbReference>
<evidence type="ECO:0000256" key="3">
    <source>
        <dbReference type="ARBA" id="ARBA00022692"/>
    </source>
</evidence>
<evidence type="ECO:0000256" key="8">
    <source>
        <dbReference type="ARBA" id="ARBA00023136"/>
    </source>
</evidence>
<evidence type="ECO:0000256" key="5">
    <source>
        <dbReference type="ARBA" id="ARBA00022771"/>
    </source>
</evidence>
<evidence type="ECO:0000256" key="11">
    <source>
        <dbReference type="SAM" id="Phobius"/>
    </source>
</evidence>
<evidence type="ECO:0000259" key="13">
    <source>
        <dbReference type="Pfam" id="PF22819"/>
    </source>
</evidence>
<reference evidence="15 16" key="1">
    <citation type="journal article" date="2014" name="Genome Announc.">
        <title>Draft Genome Sequence of Geobacillus icigianus Strain G1w1T Isolated from Hot Springs in the Valley of Geysers, Kamchatka (Russian Federation).</title>
        <authorList>
            <person name="Bryanskaya A.V."/>
            <person name="Rozanov A.S."/>
            <person name="Logacheva M.D."/>
            <person name="Kotenko A.V."/>
            <person name="Peltek S.E."/>
        </authorList>
    </citation>
    <scope>NUCLEOTIDE SEQUENCE [LARGE SCALE GENOMIC DNA]</scope>
    <source>
        <strain evidence="15 16">G1w1</strain>
    </source>
</reference>
<feature type="domain" description="TcaA 4th" evidence="14">
    <location>
        <begin position="247"/>
        <end position="318"/>
    </location>
</feature>
<dbReference type="Pfam" id="PF22819">
    <property type="entry name" value="TcaA_5th"/>
    <property type="match status" value="1"/>
</dbReference>
<comment type="subcellular location">
    <subcellularLocation>
        <location evidence="1 10">Cell membrane</location>
        <topology evidence="1 10">Single-pass membrane protein</topology>
    </subcellularLocation>
</comment>
<accession>A0ABU6BFV3</accession>
<dbReference type="Proteomes" id="UP000029267">
    <property type="component" value="Unassembled WGS sequence"/>
</dbReference>
<feature type="domain" description="TcaA second" evidence="12">
    <location>
        <begin position="67"/>
        <end position="168"/>
    </location>
</feature>
<evidence type="ECO:0000259" key="14">
    <source>
        <dbReference type="Pfam" id="PF22820"/>
    </source>
</evidence>
<protein>
    <recommendedName>
        <fullName evidence="10">Membrane-associated protein</fullName>
    </recommendedName>
</protein>
<keyword evidence="7 11" id="KW-1133">Transmembrane helix</keyword>
<dbReference type="InterPro" id="IPR054530">
    <property type="entry name" value="TcaA_4th"/>
</dbReference>
<evidence type="ECO:0000259" key="12">
    <source>
        <dbReference type="Pfam" id="PF22813"/>
    </source>
</evidence>